<keyword evidence="5 7" id="KW-0720">Serine protease</keyword>
<dbReference type="InterPro" id="IPR018215">
    <property type="entry name" value="ClpP_Ser_AS"/>
</dbReference>
<dbReference type="PROSITE" id="PS00381">
    <property type="entry name" value="CLP_PROTEASE_SER"/>
    <property type="match status" value="1"/>
</dbReference>
<evidence type="ECO:0000256" key="8">
    <source>
        <dbReference type="PROSITE-ProRule" id="PRU10085"/>
    </source>
</evidence>
<accession>A0A097KLT0</accession>
<geneLocation type="chloroplast" evidence="12"/>
<feature type="active site" evidence="8">
    <location>
        <position position="139"/>
    </location>
</feature>
<evidence type="ECO:0000256" key="5">
    <source>
        <dbReference type="ARBA" id="ARBA00022825"/>
    </source>
</evidence>
<comment type="function">
    <text evidence="7">Cleaves peptides in various proteins in a process that requires ATP hydrolysis. Has a chymotrypsin-like activity. Plays a major role in the degradation of misfolded proteins.</text>
</comment>
<evidence type="ECO:0000256" key="11">
    <source>
        <dbReference type="RuleBase" id="RU003567"/>
    </source>
</evidence>
<proteinExistence type="inferred from homology"/>
<dbReference type="CDD" id="cd07017">
    <property type="entry name" value="S14_ClpP_2"/>
    <property type="match status" value="1"/>
</dbReference>
<keyword evidence="3 7" id="KW-0645">Protease</keyword>
<comment type="subcellular location">
    <subcellularLocation>
        <location evidence="7">Plastid</location>
        <location evidence="7">Chloroplast stroma</location>
    </subcellularLocation>
</comment>
<protein>
    <recommendedName>
        <fullName evidence="7 11">ATP-dependent Clp protease proteolytic subunit</fullName>
        <ecNumber evidence="7 10">3.4.21.92</ecNumber>
    </recommendedName>
    <alternativeName>
        <fullName evidence="7">Endopeptidase Clp</fullName>
    </alternativeName>
</protein>
<dbReference type="InterPro" id="IPR029045">
    <property type="entry name" value="ClpP/crotonase-like_dom_sf"/>
</dbReference>
<dbReference type="FunFam" id="3.90.226.10:FF:000002">
    <property type="entry name" value="ATP-dependent Clp protease proteolytic subunit"/>
    <property type="match status" value="1"/>
</dbReference>
<dbReference type="GO" id="GO:0009368">
    <property type="term" value="C:endopeptidase Clp complex"/>
    <property type="evidence" value="ECO:0007669"/>
    <property type="project" value="TreeGrafter"/>
</dbReference>
<dbReference type="EMBL" id="KM462870">
    <property type="protein sequence ID" value="AIT94138.1"/>
    <property type="molecule type" value="Genomic_DNA"/>
</dbReference>
<evidence type="ECO:0000256" key="7">
    <source>
        <dbReference type="HAMAP-Rule" id="MF_00444"/>
    </source>
</evidence>
<dbReference type="GO" id="GO:0004176">
    <property type="term" value="F:ATP-dependent peptidase activity"/>
    <property type="evidence" value="ECO:0007669"/>
    <property type="project" value="InterPro"/>
</dbReference>
<dbReference type="InterPro" id="IPR033135">
    <property type="entry name" value="ClpP_His_AS"/>
</dbReference>
<name>A0A097KLT0_9CHLO</name>
<dbReference type="PROSITE" id="PS00382">
    <property type="entry name" value="CLP_PROTEASE_HIS"/>
    <property type="match status" value="1"/>
</dbReference>
<dbReference type="HAMAP" id="MF_00444">
    <property type="entry name" value="ClpP"/>
    <property type="match status" value="1"/>
</dbReference>
<dbReference type="GO" id="GO:0009570">
    <property type="term" value="C:chloroplast stroma"/>
    <property type="evidence" value="ECO:0007669"/>
    <property type="project" value="UniProtKB-SubCell"/>
</dbReference>
<evidence type="ECO:0000256" key="4">
    <source>
        <dbReference type="ARBA" id="ARBA00022801"/>
    </source>
</evidence>
<dbReference type="InterPro" id="IPR001907">
    <property type="entry name" value="ClpP"/>
</dbReference>
<dbReference type="GO" id="GO:0004252">
    <property type="term" value="F:serine-type endopeptidase activity"/>
    <property type="evidence" value="ECO:0007669"/>
    <property type="project" value="UniProtKB-UniRule"/>
</dbReference>
<dbReference type="Pfam" id="PF00574">
    <property type="entry name" value="CLP_protease"/>
    <property type="match status" value="1"/>
</dbReference>
<dbReference type="AlphaFoldDB" id="A0A097KLT0"/>
<dbReference type="PANTHER" id="PTHR10381:SF15">
    <property type="entry name" value="CHLOROPLASTIC ATP-DEPENDENT CLP PROTEASE PROTEOLYTIC SUBUNIT 1"/>
    <property type="match status" value="1"/>
</dbReference>
<dbReference type="NCBIfam" id="NF001368">
    <property type="entry name" value="PRK00277.1"/>
    <property type="match status" value="1"/>
</dbReference>
<sequence length="236" mass="26527">MFFIVLYFFSFSFYYALLYHRQTVVNSNQLNLYGGKSLMPIGVPKVPFRLPGESSAQWVDLYNRLYRERLLFLCQQLDDELANQLIGIMLYLNAEEAGKDIYIYINSPGGSVTCGIAVYDTMNYIKCGVSTVCVGTAASMASFILTGGDRGKRIALPHSRIMIHQPEGGSQGQASEVLAESEEVIRIRKQIGRIYAEKTGQPLKKISRDLDRDQFLSAKDAKEYGIVDQVAADHKW</sequence>
<keyword evidence="2 12" id="KW-0934">Plastid</keyword>
<evidence type="ECO:0000256" key="10">
    <source>
        <dbReference type="RuleBase" id="RU000549"/>
    </source>
</evidence>
<dbReference type="GO" id="GO:0006515">
    <property type="term" value="P:protein quality control for misfolded or incompletely synthesized proteins"/>
    <property type="evidence" value="ECO:0007669"/>
    <property type="project" value="TreeGrafter"/>
</dbReference>
<evidence type="ECO:0000256" key="9">
    <source>
        <dbReference type="PROSITE-ProRule" id="PRU10086"/>
    </source>
</evidence>
<comment type="subunit">
    <text evidence="7">Component of the chloroplastic Clp protease core complex.</text>
</comment>
<feature type="active site" evidence="7 9">
    <location>
        <position position="164"/>
    </location>
</feature>
<comment type="similarity">
    <text evidence="1 7 11">Belongs to the peptidase S14 family.</text>
</comment>
<dbReference type="SUPFAM" id="SSF52096">
    <property type="entry name" value="ClpP/crotonase"/>
    <property type="match status" value="1"/>
</dbReference>
<dbReference type="PRINTS" id="PR00127">
    <property type="entry name" value="CLPPROTEASEP"/>
</dbReference>
<dbReference type="InterPro" id="IPR023562">
    <property type="entry name" value="ClpP/TepA"/>
</dbReference>
<dbReference type="Gene3D" id="3.90.226.10">
    <property type="entry name" value="2-enoyl-CoA Hydratase, Chain A, domain 1"/>
    <property type="match status" value="1"/>
</dbReference>
<comment type="catalytic activity">
    <reaction evidence="6 7 9">
        <text>Hydrolysis of proteins to small peptides in the presence of ATP and magnesium. alpha-casein is the usual test substrate. In the absence of ATP, only oligopeptides shorter than five residues are hydrolyzed (such as succinyl-Leu-Tyr-|-NHMec, and Leu-Tyr-Leu-|-Tyr-Trp, in which cleavage of the -Tyr-|-Leu- and -Tyr-|-Trp bonds also occurs).</text>
        <dbReference type="EC" id="3.4.21.92"/>
    </reaction>
</comment>
<reference evidence="12" key="1">
    <citation type="journal article" date="2014" name="BMC Evol. Biol.">
        <title>Chloroplast phylogenomic analysis resolves deep-level relationships within the green algal class Trebouxiophyceae.</title>
        <authorList>
            <person name="Lemieux C."/>
            <person name="Otis C."/>
            <person name="Turmel M."/>
        </authorList>
    </citation>
    <scope>NUCLEOTIDE SEQUENCE</scope>
</reference>
<dbReference type="PANTHER" id="PTHR10381">
    <property type="entry name" value="ATP-DEPENDENT CLP PROTEASE PROTEOLYTIC SUBUNIT"/>
    <property type="match status" value="1"/>
</dbReference>
<keyword evidence="4 7" id="KW-0378">Hydrolase</keyword>
<evidence type="ECO:0000256" key="1">
    <source>
        <dbReference type="ARBA" id="ARBA00007039"/>
    </source>
</evidence>
<gene>
    <name evidence="7 12" type="primary">clpP</name>
</gene>
<feature type="active site" description="Nucleophile" evidence="7">
    <location>
        <position position="139"/>
    </location>
</feature>
<organism evidence="12">
    <name type="scientific">Marsupiomonas sp. NIES 1824</name>
    <dbReference type="NCBI Taxonomy" id="1562198"/>
    <lineage>
        <taxon>Eukaryota</taxon>
        <taxon>Viridiplantae</taxon>
        <taxon>Chlorophyta</taxon>
        <taxon>core chlorophytes</taxon>
        <taxon>Pedinophyceae</taxon>
        <taxon>Marsupiomonadales</taxon>
        <taxon>Marsupiomonadaceae</taxon>
        <taxon>Marsupiomonas</taxon>
    </lineage>
</organism>
<evidence type="ECO:0000256" key="2">
    <source>
        <dbReference type="ARBA" id="ARBA00022640"/>
    </source>
</evidence>
<evidence type="ECO:0000313" key="12">
    <source>
        <dbReference type="EMBL" id="AIT94138.1"/>
    </source>
</evidence>
<dbReference type="GO" id="GO:0051117">
    <property type="term" value="F:ATPase binding"/>
    <property type="evidence" value="ECO:0007669"/>
    <property type="project" value="TreeGrafter"/>
</dbReference>
<evidence type="ECO:0000256" key="6">
    <source>
        <dbReference type="ARBA" id="ARBA00034021"/>
    </source>
</evidence>
<keyword evidence="12" id="KW-0150">Chloroplast</keyword>
<evidence type="ECO:0000256" key="3">
    <source>
        <dbReference type="ARBA" id="ARBA00022670"/>
    </source>
</evidence>
<dbReference type="EC" id="3.4.21.92" evidence="7 10"/>